<dbReference type="InterPro" id="IPR007061">
    <property type="entry name" value="MST-like"/>
</dbReference>
<sequence length="223" mass="24392">MTTPQNQAPSDAEASAVVGNEGQGSSDQPAPLVPAVPHGAFLGFDEHGRPEPAVAAGEAGTLLGFLEFQRATFRWRTQGLTDEQLRRTVDGHASTMSLGGMLKHLAFVEFFWFEVTALGRPTTQPWVDVDWDADPDWDWHSADQDGADELRALWEESVAKSQAIVTDLLGDDEAAALARTHPAWGGAQDVSLRWILTHMIKEYARHNGHADLLREQIDGQTGE</sequence>
<dbReference type="RefSeq" id="WP_082740066.1">
    <property type="nucleotide sequence ID" value="NZ_FUKP01000023.1"/>
</dbReference>
<evidence type="ECO:0000313" key="4">
    <source>
        <dbReference type="Proteomes" id="UP000196230"/>
    </source>
</evidence>
<organism evidence="2 4">
    <name type="scientific">Micrococcus lylae</name>
    <dbReference type="NCBI Taxonomy" id="1273"/>
    <lineage>
        <taxon>Bacteria</taxon>
        <taxon>Bacillati</taxon>
        <taxon>Actinomycetota</taxon>
        <taxon>Actinomycetes</taxon>
        <taxon>Micrococcales</taxon>
        <taxon>Micrococcaceae</taxon>
        <taxon>Micrococcus</taxon>
    </lineage>
</organism>
<feature type="region of interest" description="Disordered" evidence="1">
    <location>
        <begin position="1"/>
        <end position="32"/>
    </location>
</feature>
<dbReference type="Pfam" id="PF04978">
    <property type="entry name" value="MST"/>
    <property type="match status" value="1"/>
</dbReference>
<reference evidence="2 4" key="1">
    <citation type="submission" date="2017-02" db="EMBL/GenBank/DDBJ databases">
        <authorList>
            <person name="Peterson S.W."/>
        </authorList>
    </citation>
    <scope>NUCLEOTIDE SEQUENCE [LARGE SCALE GENOMIC DNA]</scope>
    <source>
        <strain evidence="2 4">2B3F</strain>
    </source>
</reference>
<dbReference type="OrthoDB" id="4548523at2"/>
<protein>
    <submittedName>
        <fullName evidence="3">DinB family protein</fullName>
    </submittedName>
</protein>
<dbReference type="InterPro" id="IPR034660">
    <property type="entry name" value="DinB/YfiT-like"/>
</dbReference>
<dbReference type="Gene3D" id="1.20.120.450">
    <property type="entry name" value="dinb family like domain"/>
    <property type="match status" value="1"/>
</dbReference>
<dbReference type="EMBL" id="SPKT01000016">
    <property type="protein sequence ID" value="TFH98546.1"/>
    <property type="molecule type" value="Genomic_DNA"/>
</dbReference>
<dbReference type="AlphaFoldDB" id="A0A1R4IRW2"/>
<dbReference type="EMBL" id="FUKP01000023">
    <property type="protein sequence ID" value="SJN22013.1"/>
    <property type="molecule type" value="Genomic_DNA"/>
</dbReference>
<evidence type="ECO:0000313" key="2">
    <source>
        <dbReference type="EMBL" id="SJN22013.1"/>
    </source>
</evidence>
<dbReference type="Proteomes" id="UP000297477">
    <property type="component" value="Unassembled WGS sequence"/>
</dbReference>
<dbReference type="SUPFAM" id="SSF109854">
    <property type="entry name" value="DinB/YfiT-like putative metalloenzymes"/>
    <property type="match status" value="1"/>
</dbReference>
<evidence type="ECO:0000313" key="3">
    <source>
        <dbReference type="EMBL" id="TFH98546.1"/>
    </source>
</evidence>
<keyword evidence="5" id="KW-1185">Reference proteome</keyword>
<evidence type="ECO:0000256" key="1">
    <source>
        <dbReference type="SAM" id="MobiDB-lite"/>
    </source>
</evidence>
<reference evidence="3 5" key="2">
    <citation type="submission" date="2019-03" db="EMBL/GenBank/DDBJ databases">
        <title>Reclassification of Micrococcus aloeverae and Micrococcus yunnanensis as later heterotypic synonyms of Micrococcus luteus.</title>
        <authorList>
            <person name="Huang C.-H."/>
        </authorList>
    </citation>
    <scope>NUCLEOTIDE SEQUENCE [LARGE SCALE GENOMIC DNA]</scope>
    <source>
        <strain evidence="3 5">BCRC 12151</strain>
    </source>
</reference>
<name>A0A1R4IRW2_9MICC</name>
<gene>
    <name evidence="3" type="ORF">E4A49_08515</name>
    <name evidence="2" type="ORF">FM125_03910</name>
</gene>
<evidence type="ECO:0000313" key="5">
    <source>
        <dbReference type="Proteomes" id="UP000297477"/>
    </source>
</evidence>
<dbReference type="Proteomes" id="UP000196230">
    <property type="component" value="Unassembled WGS sequence"/>
</dbReference>
<proteinExistence type="predicted"/>
<accession>A0A1R4IRW2</accession>